<feature type="region of interest" description="Disordered" evidence="1">
    <location>
        <begin position="105"/>
        <end position="135"/>
    </location>
</feature>
<evidence type="ECO:0000313" key="4">
    <source>
        <dbReference type="EMBL" id="MBI3128732.1"/>
    </source>
</evidence>
<dbReference type="InterPro" id="IPR036366">
    <property type="entry name" value="PGBDSf"/>
</dbReference>
<feature type="signal peptide" evidence="2">
    <location>
        <begin position="1"/>
        <end position="33"/>
    </location>
</feature>
<protein>
    <submittedName>
        <fullName evidence="4">Peptidoglycan-binding protein</fullName>
    </submittedName>
</protein>
<accession>A0A932I2T5</accession>
<dbReference type="Pfam" id="PF01471">
    <property type="entry name" value="PG_binding_1"/>
    <property type="match status" value="1"/>
</dbReference>
<evidence type="ECO:0000259" key="3">
    <source>
        <dbReference type="Pfam" id="PF01471"/>
    </source>
</evidence>
<name>A0A932I2T5_UNCTE</name>
<sequence length="135" mass="14352">MEMYSAMKHVRLASVSTAAVFAAAIALAGFAQAQEKPQEGAPSVQQEKPAAPKAQDKMQKKAPARARNAAKKSNPEVMTLQAALKKAGEDPGPADGVMGRKTRSALRAFQKKNGLKTTGRADKETMAKLQPFMGK</sequence>
<feature type="compositionally biased region" description="Basic residues" evidence="1">
    <location>
        <begin position="105"/>
        <end position="114"/>
    </location>
</feature>
<proteinExistence type="predicted"/>
<feature type="domain" description="Peptidoglycan binding-like" evidence="3">
    <location>
        <begin position="74"/>
        <end position="129"/>
    </location>
</feature>
<reference evidence="4" key="1">
    <citation type="submission" date="2020-07" db="EMBL/GenBank/DDBJ databases">
        <title>Huge and variable diversity of episymbiotic CPR bacteria and DPANN archaea in groundwater ecosystems.</title>
        <authorList>
            <person name="He C.Y."/>
            <person name="Keren R."/>
            <person name="Whittaker M."/>
            <person name="Farag I.F."/>
            <person name="Doudna J."/>
            <person name="Cate J.H.D."/>
            <person name="Banfield J.F."/>
        </authorList>
    </citation>
    <scope>NUCLEOTIDE SEQUENCE</scope>
    <source>
        <strain evidence="4">NC_groundwater_763_Ag_S-0.2um_68_21</strain>
    </source>
</reference>
<gene>
    <name evidence="4" type="ORF">HYZ11_14100</name>
</gene>
<dbReference type="AlphaFoldDB" id="A0A932I2T5"/>
<dbReference type="EMBL" id="JACPUR010000035">
    <property type="protein sequence ID" value="MBI3128732.1"/>
    <property type="molecule type" value="Genomic_DNA"/>
</dbReference>
<dbReference type="Gene3D" id="1.10.101.10">
    <property type="entry name" value="PGBD-like superfamily/PGBD"/>
    <property type="match status" value="1"/>
</dbReference>
<dbReference type="SUPFAM" id="SSF47090">
    <property type="entry name" value="PGBD-like"/>
    <property type="match status" value="1"/>
</dbReference>
<keyword evidence="2" id="KW-0732">Signal</keyword>
<evidence type="ECO:0000256" key="1">
    <source>
        <dbReference type="SAM" id="MobiDB-lite"/>
    </source>
</evidence>
<evidence type="ECO:0000313" key="5">
    <source>
        <dbReference type="Proteomes" id="UP000782312"/>
    </source>
</evidence>
<dbReference type="InterPro" id="IPR002477">
    <property type="entry name" value="Peptidoglycan-bd-like"/>
</dbReference>
<feature type="compositionally biased region" description="Basic residues" evidence="1">
    <location>
        <begin position="60"/>
        <end position="70"/>
    </location>
</feature>
<feature type="chain" id="PRO_5037335282" evidence="2">
    <location>
        <begin position="34"/>
        <end position="135"/>
    </location>
</feature>
<dbReference type="Proteomes" id="UP000782312">
    <property type="component" value="Unassembled WGS sequence"/>
</dbReference>
<dbReference type="InterPro" id="IPR036365">
    <property type="entry name" value="PGBD-like_sf"/>
</dbReference>
<feature type="region of interest" description="Disordered" evidence="1">
    <location>
        <begin position="32"/>
        <end position="76"/>
    </location>
</feature>
<organism evidence="4 5">
    <name type="scientific">Tectimicrobiota bacterium</name>
    <dbReference type="NCBI Taxonomy" id="2528274"/>
    <lineage>
        <taxon>Bacteria</taxon>
        <taxon>Pseudomonadati</taxon>
        <taxon>Nitrospinota/Tectimicrobiota group</taxon>
        <taxon>Candidatus Tectimicrobiota</taxon>
    </lineage>
</organism>
<comment type="caution">
    <text evidence="4">The sequence shown here is derived from an EMBL/GenBank/DDBJ whole genome shotgun (WGS) entry which is preliminary data.</text>
</comment>
<evidence type="ECO:0000256" key="2">
    <source>
        <dbReference type="SAM" id="SignalP"/>
    </source>
</evidence>